<proteinExistence type="predicted"/>
<evidence type="ECO:0000313" key="1">
    <source>
        <dbReference type="EMBL" id="KAK1638746.1"/>
    </source>
</evidence>
<sequence>MRHPTKETTLNSLIYFSRMTNSLGCHPHRLMALATQSETRHSAITAPFSLPCETTWRNSAL</sequence>
<dbReference type="RefSeq" id="XP_060447353.1">
    <property type="nucleotide sequence ID" value="XM_060590006.1"/>
</dbReference>
<reference evidence="1" key="1">
    <citation type="submission" date="2021-06" db="EMBL/GenBank/DDBJ databases">
        <title>Comparative genomics, transcriptomics and evolutionary studies reveal genomic signatures of adaptation to plant cell wall in hemibiotrophic fungi.</title>
        <authorList>
            <consortium name="DOE Joint Genome Institute"/>
            <person name="Baroncelli R."/>
            <person name="Diaz J.F."/>
            <person name="Benocci T."/>
            <person name="Peng M."/>
            <person name="Battaglia E."/>
            <person name="Haridas S."/>
            <person name="Andreopoulos W."/>
            <person name="Labutti K."/>
            <person name="Pangilinan J."/>
            <person name="Floch G.L."/>
            <person name="Makela M.R."/>
            <person name="Henrissat B."/>
            <person name="Grigoriev I.V."/>
            <person name="Crouch J.A."/>
            <person name="De Vries R.P."/>
            <person name="Sukno S.A."/>
            <person name="Thon M.R."/>
        </authorList>
    </citation>
    <scope>NUCLEOTIDE SEQUENCE</scope>
    <source>
        <strain evidence="1">CBS 102054</strain>
    </source>
</reference>
<evidence type="ECO:0000313" key="2">
    <source>
        <dbReference type="Proteomes" id="UP001243989"/>
    </source>
</evidence>
<keyword evidence="2" id="KW-1185">Reference proteome</keyword>
<dbReference type="Proteomes" id="UP001243989">
    <property type="component" value="Unassembled WGS sequence"/>
</dbReference>
<gene>
    <name evidence="1" type="ORF">BDP81DRAFT_422582</name>
</gene>
<dbReference type="GeneID" id="85474868"/>
<name>A0AAI9ZV54_9PEZI</name>
<comment type="caution">
    <text evidence="1">The sequence shown here is derived from an EMBL/GenBank/DDBJ whole genome shotgun (WGS) entry which is preliminary data.</text>
</comment>
<protein>
    <submittedName>
        <fullName evidence="1">Uncharacterized protein</fullName>
    </submittedName>
</protein>
<accession>A0AAI9ZV54</accession>
<dbReference type="AlphaFoldDB" id="A0AAI9ZV54"/>
<organism evidence="1 2">
    <name type="scientific">Colletotrichum phormii</name>
    <dbReference type="NCBI Taxonomy" id="359342"/>
    <lineage>
        <taxon>Eukaryota</taxon>
        <taxon>Fungi</taxon>
        <taxon>Dikarya</taxon>
        <taxon>Ascomycota</taxon>
        <taxon>Pezizomycotina</taxon>
        <taxon>Sordariomycetes</taxon>
        <taxon>Hypocreomycetidae</taxon>
        <taxon>Glomerellales</taxon>
        <taxon>Glomerellaceae</taxon>
        <taxon>Colletotrichum</taxon>
        <taxon>Colletotrichum acutatum species complex</taxon>
    </lineage>
</organism>
<dbReference type="EMBL" id="JAHMHQ010000006">
    <property type="protein sequence ID" value="KAK1638746.1"/>
    <property type="molecule type" value="Genomic_DNA"/>
</dbReference>